<comment type="caution">
    <text evidence="8">The sequence shown here is derived from an EMBL/GenBank/DDBJ whole genome shotgun (WGS) entry which is preliminary data.</text>
</comment>
<comment type="similarity">
    <text evidence="2">Belongs to the UTP6 family.</text>
</comment>
<keyword evidence="4" id="KW-0677">Repeat</keyword>
<evidence type="ECO:0000256" key="3">
    <source>
        <dbReference type="ARBA" id="ARBA00022552"/>
    </source>
</evidence>
<sequence length="569" mass="66738">MAEFVQRRKEEMIIEVPVLNSHFKKSAVKNILNQREKFEYRLMRRNKQKSDFTLYITFLKSVIKRVEQMGSTSTESLKLVNQHNNRIIDLYRASLKYFKDDISLWKEYIKFLMKCDKLELLRRVINSALLLHGHISDALYVFAVKQEFEDLKNIQKARELYTDGLHAHKTSSKLHFIAFKCELKYSEILTQKLLKSGKELNQEDPALNGSVAKIIYESAIENIKNDHDLYFKMYQEAAQYSFSFGLSEEIKKFMLATFSKDPNYWDTLATNELLSKSSNTEKFKITKCLDRYDTALTVLDTDEMWDKYLTTILKVTSDTQKTEVYKRNLLRQSMFNAHKKNKLKPKHYIQWINKSKSSMTPEILDLAIKAYPNDTSILEINIEHKLTDTEELKAYDLFKHNANKVSPSIWLKVVDYFFNKPQISDVFNMIFGDKAVSTNEVKQKLGNEYLLWLSKNKSLNDARNAYYKLITNSSCDASLCNTIVTLETEQQKIDISKIRQHFTLACMQFGKTDIDLWMERIYFELKYGSPKLVSDTYHQALTTLNNEESDQFAEQYSSRVSTFNKISKI</sequence>
<dbReference type="GO" id="GO:0000462">
    <property type="term" value="P:maturation of SSU-rRNA from tricistronic rRNA transcript (SSU-rRNA, 5.8S rRNA, LSU-rRNA)"/>
    <property type="evidence" value="ECO:0007669"/>
    <property type="project" value="InterPro"/>
</dbReference>
<evidence type="ECO:0000313" key="8">
    <source>
        <dbReference type="EMBL" id="CAI6342713.1"/>
    </source>
</evidence>
<dbReference type="Pfam" id="PF08640">
    <property type="entry name" value="U3_assoc_6"/>
    <property type="match status" value="1"/>
</dbReference>
<dbReference type="SUPFAM" id="SSF48452">
    <property type="entry name" value="TPR-like"/>
    <property type="match status" value="1"/>
</dbReference>
<dbReference type="Gene3D" id="1.25.40.10">
    <property type="entry name" value="Tetratricopeptide repeat domain"/>
    <property type="match status" value="2"/>
</dbReference>
<name>A0AAV0VEQ7_9HEMI</name>
<dbReference type="GO" id="GO:0032040">
    <property type="term" value="C:small-subunit processome"/>
    <property type="evidence" value="ECO:0007669"/>
    <property type="project" value="TreeGrafter"/>
</dbReference>
<evidence type="ECO:0000259" key="6">
    <source>
        <dbReference type="Pfam" id="PF08640"/>
    </source>
</evidence>
<dbReference type="InterPro" id="IPR011990">
    <property type="entry name" value="TPR-like_helical_dom_sf"/>
</dbReference>
<reference evidence="8 9" key="1">
    <citation type="submission" date="2023-01" db="EMBL/GenBank/DDBJ databases">
        <authorList>
            <person name="Whitehead M."/>
        </authorList>
    </citation>
    <scope>NUCLEOTIDE SEQUENCE [LARGE SCALE GENOMIC DNA]</scope>
</reference>
<evidence type="ECO:0000256" key="1">
    <source>
        <dbReference type="ARBA" id="ARBA00004604"/>
    </source>
</evidence>
<proteinExistence type="inferred from homology"/>
<feature type="domain" description="U3 small nucleolar RNA-associated protein 6 homolog C-terminal" evidence="7">
    <location>
        <begin position="287"/>
        <end position="527"/>
    </location>
</feature>
<dbReference type="InterPro" id="IPR013949">
    <property type="entry name" value="Utp6"/>
</dbReference>
<dbReference type="GO" id="GO:0030515">
    <property type="term" value="F:snoRNA binding"/>
    <property type="evidence" value="ECO:0007669"/>
    <property type="project" value="InterPro"/>
</dbReference>
<keyword evidence="3" id="KW-0698">rRNA processing</keyword>
<gene>
    <name evidence="8" type="ORF">MEUPH1_LOCUS75</name>
</gene>
<dbReference type="SMART" id="SM00386">
    <property type="entry name" value="HAT"/>
    <property type="match status" value="4"/>
</dbReference>
<organism evidence="8 9">
    <name type="scientific">Macrosiphum euphorbiae</name>
    <name type="common">potato aphid</name>
    <dbReference type="NCBI Taxonomy" id="13131"/>
    <lineage>
        <taxon>Eukaryota</taxon>
        <taxon>Metazoa</taxon>
        <taxon>Ecdysozoa</taxon>
        <taxon>Arthropoda</taxon>
        <taxon>Hexapoda</taxon>
        <taxon>Insecta</taxon>
        <taxon>Pterygota</taxon>
        <taxon>Neoptera</taxon>
        <taxon>Paraneoptera</taxon>
        <taxon>Hemiptera</taxon>
        <taxon>Sternorrhyncha</taxon>
        <taxon>Aphidomorpha</taxon>
        <taxon>Aphidoidea</taxon>
        <taxon>Aphididae</taxon>
        <taxon>Macrosiphini</taxon>
        <taxon>Macrosiphum</taxon>
    </lineage>
</organism>
<feature type="domain" description="U3 small nucleolar RNA-associated protein 6 N-terminal" evidence="6">
    <location>
        <begin position="22"/>
        <end position="69"/>
    </location>
</feature>
<evidence type="ECO:0000256" key="4">
    <source>
        <dbReference type="ARBA" id="ARBA00022737"/>
    </source>
</evidence>
<evidence type="ECO:0000259" key="7">
    <source>
        <dbReference type="Pfam" id="PF24892"/>
    </source>
</evidence>
<comment type="subcellular location">
    <subcellularLocation>
        <location evidence="1">Nucleus</location>
        <location evidence="1">Nucleolus</location>
    </subcellularLocation>
</comment>
<accession>A0AAV0VEQ7</accession>
<dbReference type="InterPro" id="IPR003107">
    <property type="entry name" value="HAT"/>
</dbReference>
<dbReference type="GO" id="GO:0034388">
    <property type="term" value="C:Pwp2p-containing subcomplex of 90S preribosome"/>
    <property type="evidence" value="ECO:0007669"/>
    <property type="project" value="TreeGrafter"/>
</dbReference>
<keyword evidence="9" id="KW-1185">Reference proteome</keyword>
<keyword evidence="5" id="KW-0539">Nucleus</keyword>
<evidence type="ECO:0000256" key="2">
    <source>
        <dbReference type="ARBA" id="ARBA00010734"/>
    </source>
</evidence>
<dbReference type="PANTHER" id="PTHR23271">
    <property type="entry name" value="HEPATOCELLULAR CARCINOMA-ASSOCIATED ANTIGEN 66"/>
    <property type="match status" value="1"/>
</dbReference>
<dbReference type="PANTHER" id="PTHR23271:SF1">
    <property type="entry name" value="U3 SMALL NUCLEOLAR RNA-ASSOCIATED PROTEIN 6 HOMOLOG"/>
    <property type="match status" value="1"/>
</dbReference>
<protein>
    <recommendedName>
        <fullName evidence="10">U3 small nucleolar RNA-associated protein 6</fullName>
    </recommendedName>
</protein>
<dbReference type="Proteomes" id="UP001160148">
    <property type="component" value="Unassembled WGS sequence"/>
</dbReference>
<dbReference type="EMBL" id="CARXXK010000001">
    <property type="protein sequence ID" value="CAI6342713.1"/>
    <property type="molecule type" value="Genomic_DNA"/>
</dbReference>
<dbReference type="InterPro" id="IPR055347">
    <property type="entry name" value="UTP6_N"/>
</dbReference>
<evidence type="ECO:0000256" key="5">
    <source>
        <dbReference type="ARBA" id="ARBA00023242"/>
    </source>
</evidence>
<dbReference type="InterPro" id="IPR056907">
    <property type="entry name" value="UTP6_C"/>
</dbReference>
<evidence type="ECO:0000313" key="9">
    <source>
        <dbReference type="Proteomes" id="UP001160148"/>
    </source>
</evidence>
<dbReference type="Pfam" id="PF24892">
    <property type="entry name" value="UTP6_C"/>
    <property type="match status" value="1"/>
</dbReference>
<dbReference type="AlphaFoldDB" id="A0AAV0VEQ7"/>
<evidence type="ECO:0008006" key="10">
    <source>
        <dbReference type="Google" id="ProtNLM"/>
    </source>
</evidence>